<keyword evidence="11" id="KW-0963">Cytoplasm</keyword>
<feature type="domain" description="Trigger factor C-terminal" evidence="13">
    <location>
        <begin position="271"/>
        <end position="430"/>
    </location>
</feature>
<evidence type="ECO:0000256" key="5">
    <source>
        <dbReference type="ARBA" id="ARBA00022618"/>
    </source>
</evidence>
<dbReference type="Gene3D" id="3.30.70.1050">
    <property type="entry name" value="Trigger factor ribosome-binding domain"/>
    <property type="match status" value="1"/>
</dbReference>
<dbReference type="InterPro" id="IPR005215">
    <property type="entry name" value="Trig_fac"/>
</dbReference>
<keyword evidence="5 11" id="KW-0132">Cell division</keyword>
<dbReference type="InterPro" id="IPR027304">
    <property type="entry name" value="Trigger_fact/SurA_dom_sf"/>
</dbReference>
<gene>
    <name evidence="11 14" type="primary">tig</name>
    <name evidence="14" type="ORF">Pcatena_10980</name>
</gene>
<evidence type="ECO:0000256" key="8">
    <source>
        <dbReference type="ARBA" id="ARBA00023235"/>
    </source>
</evidence>
<dbReference type="EC" id="5.2.1.8" evidence="3 11"/>
<dbReference type="InterPro" id="IPR037041">
    <property type="entry name" value="Trigger_fac_C_sf"/>
</dbReference>
<dbReference type="Gene3D" id="1.10.3120.10">
    <property type="entry name" value="Trigger factor, C-terminal domain"/>
    <property type="match status" value="1"/>
</dbReference>
<comment type="domain">
    <text evidence="11">Consists of 3 domains; the N-terminus binds the ribosome, the middle domain has PPIase activity, while the C-terminus has intrinsic chaperone activity on its own.</text>
</comment>
<sequence>MKITVTAAEPKDNTLEAKLTVAAADVDAAIKKAYKDIANKYRFQGFRKGKAPRPVIDGLVGKDNVLAQASEDVLNEATPLMLDELDVVPVGQPTYGDEPVLVSEGADYEVTAKISLRPDCELESYDAPEINMPPAEVTDAEVAEQLETLMNYHATYEDAGEDFAAAQGDMLTLDIENVENGEDLAGTDRPFMIGSSTVPAAFNDAIKGMKVGETKDVEIAVEGHDHTDAEGNVEHHEGKTVKVKVTLKSAKKQVVPELDDEFAKKAFGYDTVDALKDALKEEIAEDKKQQLPNIKETRVIEKVAEALKLDELPQDYVKQVFDEIAQDFLGQLQRQGLTLDAWLSARKIQISDFLDDLNAQAAERARQSLALDALAKKLSLEVTEKDVRKEFEDAGVKDVDASMKEFKEAGRMPAVRETVKRSKAVDWLVENAKVTEVDEIAERRAAREAAKDAE</sequence>
<dbReference type="Gene3D" id="3.10.50.40">
    <property type="match status" value="1"/>
</dbReference>
<evidence type="ECO:0000259" key="13">
    <source>
        <dbReference type="Pfam" id="PF05698"/>
    </source>
</evidence>
<feature type="domain" description="Trigger factor ribosome-binding bacterial" evidence="12">
    <location>
        <begin position="1"/>
        <end position="149"/>
    </location>
</feature>
<accession>A0A3G9JYD3</accession>
<organism evidence="14 15">
    <name type="scientific">Parolsenella catena</name>
    <dbReference type="NCBI Taxonomy" id="2003188"/>
    <lineage>
        <taxon>Bacteria</taxon>
        <taxon>Bacillati</taxon>
        <taxon>Actinomycetota</taxon>
        <taxon>Coriobacteriia</taxon>
        <taxon>Coriobacteriales</taxon>
        <taxon>Atopobiaceae</taxon>
        <taxon>Parolsenella</taxon>
    </lineage>
</organism>
<keyword evidence="7 11" id="KW-0143">Chaperone</keyword>
<dbReference type="GO" id="GO:0005737">
    <property type="term" value="C:cytoplasm"/>
    <property type="evidence" value="ECO:0007669"/>
    <property type="project" value="UniProtKB-SubCell"/>
</dbReference>
<dbReference type="SUPFAM" id="SSF102735">
    <property type="entry name" value="Trigger factor ribosome-binding domain"/>
    <property type="match status" value="1"/>
</dbReference>
<dbReference type="InterPro" id="IPR046357">
    <property type="entry name" value="PPIase_dom_sf"/>
</dbReference>
<evidence type="ECO:0000256" key="1">
    <source>
        <dbReference type="ARBA" id="ARBA00000971"/>
    </source>
</evidence>
<dbReference type="Proteomes" id="UP000273154">
    <property type="component" value="Chromosome"/>
</dbReference>
<comment type="function">
    <text evidence="11">Involved in protein export. Acts as a chaperone by maintaining the newly synthesized protein in an open conformation. Functions as a peptidyl-prolyl cis-trans isomerase.</text>
</comment>
<dbReference type="Pfam" id="PF05697">
    <property type="entry name" value="Trigger_N"/>
    <property type="match status" value="1"/>
</dbReference>
<dbReference type="GO" id="GO:0003755">
    <property type="term" value="F:peptidyl-prolyl cis-trans isomerase activity"/>
    <property type="evidence" value="ECO:0007669"/>
    <property type="project" value="UniProtKB-UniRule"/>
</dbReference>
<dbReference type="GO" id="GO:0051301">
    <property type="term" value="P:cell division"/>
    <property type="evidence" value="ECO:0007669"/>
    <property type="project" value="UniProtKB-KW"/>
</dbReference>
<evidence type="ECO:0000256" key="6">
    <source>
        <dbReference type="ARBA" id="ARBA00023110"/>
    </source>
</evidence>
<dbReference type="HAMAP" id="MF_00303">
    <property type="entry name" value="Trigger_factor_Tig"/>
    <property type="match status" value="1"/>
</dbReference>
<dbReference type="KEGG" id="pcat:Pcatena_10980"/>
<evidence type="ECO:0000313" key="14">
    <source>
        <dbReference type="EMBL" id="BBH50511.1"/>
    </source>
</evidence>
<evidence type="ECO:0000256" key="3">
    <source>
        <dbReference type="ARBA" id="ARBA00013194"/>
    </source>
</evidence>
<dbReference type="GeneID" id="88849229"/>
<keyword evidence="6 11" id="KW-0697">Rotamase</keyword>
<evidence type="ECO:0000256" key="10">
    <source>
        <dbReference type="ARBA" id="ARBA00029986"/>
    </source>
</evidence>
<dbReference type="InterPro" id="IPR036611">
    <property type="entry name" value="Trigger_fac_ribosome-bd_sf"/>
</dbReference>
<evidence type="ECO:0000256" key="2">
    <source>
        <dbReference type="ARBA" id="ARBA00005464"/>
    </source>
</evidence>
<dbReference type="InterPro" id="IPR008881">
    <property type="entry name" value="Trigger_fac_ribosome-bd_bac"/>
</dbReference>
<comment type="similarity">
    <text evidence="2 11">Belongs to the FKBP-type PPIase family. Tig subfamily.</text>
</comment>
<dbReference type="NCBIfam" id="TIGR00115">
    <property type="entry name" value="tig"/>
    <property type="match status" value="1"/>
</dbReference>
<dbReference type="SUPFAM" id="SSF109998">
    <property type="entry name" value="Triger factor/SurA peptide-binding domain-like"/>
    <property type="match status" value="1"/>
</dbReference>
<keyword evidence="15" id="KW-1185">Reference proteome</keyword>
<dbReference type="Pfam" id="PF05698">
    <property type="entry name" value="Trigger_C"/>
    <property type="match status" value="1"/>
</dbReference>
<evidence type="ECO:0000256" key="11">
    <source>
        <dbReference type="HAMAP-Rule" id="MF_00303"/>
    </source>
</evidence>
<evidence type="ECO:0000256" key="4">
    <source>
        <dbReference type="ARBA" id="ARBA00016902"/>
    </source>
</evidence>
<comment type="subcellular location">
    <subcellularLocation>
        <location evidence="11">Cytoplasm</location>
    </subcellularLocation>
    <text evidence="11">About half TF is bound to the ribosome near the polypeptide exit tunnel while the other half is free in the cytoplasm.</text>
</comment>
<evidence type="ECO:0000259" key="12">
    <source>
        <dbReference type="Pfam" id="PF05697"/>
    </source>
</evidence>
<name>A0A3G9JYD3_9ACTN</name>
<keyword evidence="8 11" id="KW-0413">Isomerase</keyword>
<evidence type="ECO:0000256" key="7">
    <source>
        <dbReference type="ARBA" id="ARBA00023186"/>
    </source>
</evidence>
<dbReference type="SUPFAM" id="SSF54534">
    <property type="entry name" value="FKBP-like"/>
    <property type="match status" value="1"/>
</dbReference>
<keyword evidence="9 11" id="KW-0131">Cell cycle</keyword>
<protein>
    <recommendedName>
        <fullName evidence="4 11">Trigger factor</fullName>
        <shortName evidence="11">TF</shortName>
        <ecNumber evidence="3 11">5.2.1.8</ecNumber>
    </recommendedName>
    <alternativeName>
        <fullName evidence="10 11">PPIase</fullName>
    </alternativeName>
</protein>
<dbReference type="GO" id="GO:0015031">
    <property type="term" value="P:protein transport"/>
    <property type="evidence" value="ECO:0007669"/>
    <property type="project" value="UniProtKB-UniRule"/>
</dbReference>
<evidence type="ECO:0000256" key="9">
    <source>
        <dbReference type="ARBA" id="ARBA00023306"/>
    </source>
</evidence>
<dbReference type="GO" id="GO:0006457">
    <property type="term" value="P:protein folding"/>
    <property type="evidence" value="ECO:0007669"/>
    <property type="project" value="UniProtKB-UniRule"/>
</dbReference>
<dbReference type="RefSeq" id="WP_172596389.1">
    <property type="nucleotide sequence ID" value="NZ_AP019367.1"/>
</dbReference>
<reference evidence="15" key="1">
    <citation type="submission" date="2018-11" db="EMBL/GenBank/DDBJ databases">
        <title>Comparative genomics of Parolsenella catena and Libanicoccus massiliensis: Reclassification of Libanicoccus massiliensis as Parolsenella massiliensis comb. nov.</title>
        <authorList>
            <person name="Sakamoto M."/>
            <person name="Ikeyama N."/>
            <person name="Murakami T."/>
            <person name="Mori H."/>
            <person name="Yuki M."/>
            <person name="Ohkuma M."/>
        </authorList>
    </citation>
    <scope>NUCLEOTIDE SEQUENCE [LARGE SCALE GENOMIC DNA]</scope>
    <source>
        <strain evidence="15">JCM 31932</strain>
    </source>
</reference>
<proteinExistence type="inferred from homology"/>
<comment type="catalytic activity">
    <reaction evidence="1 11">
        <text>[protein]-peptidylproline (omega=180) = [protein]-peptidylproline (omega=0)</text>
        <dbReference type="Rhea" id="RHEA:16237"/>
        <dbReference type="Rhea" id="RHEA-COMP:10747"/>
        <dbReference type="Rhea" id="RHEA-COMP:10748"/>
        <dbReference type="ChEBI" id="CHEBI:83833"/>
        <dbReference type="ChEBI" id="CHEBI:83834"/>
        <dbReference type="EC" id="5.2.1.8"/>
    </reaction>
</comment>
<dbReference type="PIRSF" id="PIRSF003095">
    <property type="entry name" value="Trigger_factor"/>
    <property type="match status" value="1"/>
</dbReference>
<dbReference type="InterPro" id="IPR008880">
    <property type="entry name" value="Trigger_fac_C"/>
</dbReference>
<dbReference type="EMBL" id="AP019367">
    <property type="protein sequence ID" value="BBH50511.1"/>
    <property type="molecule type" value="Genomic_DNA"/>
</dbReference>
<dbReference type="AlphaFoldDB" id="A0A3G9JYD3"/>
<evidence type="ECO:0000313" key="15">
    <source>
        <dbReference type="Proteomes" id="UP000273154"/>
    </source>
</evidence>